<evidence type="ECO:0000313" key="2">
    <source>
        <dbReference type="Proteomes" id="UP000541426"/>
    </source>
</evidence>
<dbReference type="AlphaFoldDB" id="A0A7W6DTG5"/>
<gene>
    <name evidence="1" type="ORF">GGQ68_002965</name>
</gene>
<dbReference type="EMBL" id="JACIEJ010000007">
    <property type="protein sequence ID" value="MBB3986622.1"/>
    <property type="molecule type" value="Genomic_DNA"/>
</dbReference>
<sequence length="101" mass="11294">MTRQTMSQVLLRDLVTPADLTPTLGETTRPDVLLEHLIEERTTVGLQLQRIEGLMACLAGDLEEYAGGRMSKDVLISEMSRTVHVMAMEMFYDETHALAAE</sequence>
<reference evidence="1 2" key="1">
    <citation type="submission" date="2020-08" db="EMBL/GenBank/DDBJ databases">
        <title>Genomic Encyclopedia of Type Strains, Phase IV (KMG-IV): sequencing the most valuable type-strain genomes for metagenomic binning, comparative biology and taxonomic classification.</title>
        <authorList>
            <person name="Goeker M."/>
        </authorList>
    </citation>
    <scope>NUCLEOTIDE SEQUENCE [LARGE SCALE GENOMIC DNA]</scope>
    <source>
        <strain evidence="1 2">DSM 102235</strain>
    </source>
</reference>
<organism evidence="1 2">
    <name type="scientific">Sagittula marina</name>
    <dbReference type="NCBI Taxonomy" id="943940"/>
    <lineage>
        <taxon>Bacteria</taxon>
        <taxon>Pseudomonadati</taxon>
        <taxon>Pseudomonadota</taxon>
        <taxon>Alphaproteobacteria</taxon>
        <taxon>Rhodobacterales</taxon>
        <taxon>Roseobacteraceae</taxon>
        <taxon>Sagittula</taxon>
    </lineage>
</organism>
<dbReference type="Proteomes" id="UP000541426">
    <property type="component" value="Unassembled WGS sequence"/>
</dbReference>
<proteinExistence type="predicted"/>
<evidence type="ECO:0000313" key="1">
    <source>
        <dbReference type="EMBL" id="MBB3986622.1"/>
    </source>
</evidence>
<dbReference type="RefSeq" id="WP_183967171.1">
    <property type="nucleotide sequence ID" value="NZ_BAABBZ010000006.1"/>
</dbReference>
<protein>
    <submittedName>
        <fullName evidence="1">Uncharacterized protein</fullName>
    </submittedName>
</protein>
<name>A0A7W6DTG5_9RHOB</name>
<keyword evidence="2" id="KW-1185">Reference proteome</keyword>
<accession>A0A7W6DTG5</accession>
<comment type="caution">
    <text evidence="1">The sequence shown here is derived from an EMBL/GenBank/DDBJ whole genome shotgun (WGS) entry which is preliminary data.</text>
</comment>